<comment type="caution">
    <text evidence="3">The sequence shown here is derived from an EMBL/GenBank/DDBJ whole genome shotgun (WGS) entry which is preliminary data.</text>
</comment>
<feature type="domain" description="DUF3291" evidence="2">
    <location>
        <begin position="6"/>
        <end position="142"/>
    </location>
</feature>
<proteinExistence type="predicted"/>
<reference evidence="3 4" key="1">
    <citation type="submission" date="2021-06" db="EMBL/GenBank/DDBJ databases">
        <title>Actinoplanes lichenicola sp. nov., and Actinoplanes ovalisporus sp. nov., isolated from lichen in Thailand.</title>
        <authorList>
            <person name="Saeng-In P."/>
            <person name="Kanchanasin P."/>
            <person name="Yuki M."/>
            <person name="Kudo T."/>
            <person name="Ohkuma M."/>
            <person name="Phongsopitanun W."/>
            <person name="Tanasupawat S."/>
        </authorList>
    </citation>
    <scope>NUCLEOTIDE SEQUENCE [LARGE SCALE GENOMIC DNA]</scope>
    <source>
        <strain evidence="3 4">NBRC 110975</strain>
    </source>
</reference>
<dbReference type="EMBL" id="JAHKKG010000008">
    <property type="protein sequence ID" value="MBU2666983.1"/>
    <property type="molecule type" value="Genomic_DNA"/>
</dbReference>
<dbReference type="RefSeq" id="WP_215791162.1">
    <property type="nucleotide sequence ID" value="NZ_JAHKKG010000008.1"/>
</dbReference>
<evidence type="ECO:0000256" key="1">
    <source>
        <dbReference type="SAM" id="MobiDB-lite"/>
    </source>
</evidence>
<gene>
    <name evidence="3" type="ORF">KOI35_26070</name>
</gene>
<evidence type="ECO:0000313" key="3">
    <source>
        <dbReference type="EMBL" id="MBU2666983.1"/>
    </source>
</evidence>
<dbReference type="Proteomes" id="UP001519654">
    <property type="component" value="Unassembled WGS sequence"/>
</dbReference>
<organism evidence="3 4">
    <name type="scientific">Paractinoplanes bogorensis</name>
    <dbReference type="NCBI Taxonomy" id="1610840"/>
    <lineage>
        <taxon>Bacteria</taxon>
        <taxon>Bacillati</taxon>
        <taxon>Actinomycetota</taxon>
        <taxon>Actinomycetes</taxon>
        <taxon>Micromonosporales</taxon>
        <taxon>Micromonosporaceae</taxon>
        <taxon>Paractinoplanes</taxon>
    </lineage>
</organism>
<dbReference type="InterPro" id="IPR021708">
    <property type="entry name" value="DUF3291"/>
</dbReference>
<dbReference type="InterPro" id="IPR011008">
    <property type="entry name" value="Dimeric_a/b-barrel"/>
</dbReference>
<accession>A0ABS5YUD7</accession>
<evidence type="ECO:0000313" key="4">
    <source>
        <dbReference type="Proteomes" id="UP001519654"/>
    </source>
</evidence>
<evidence type="ECO:0000259" key="2">
    <source>
        <dbReference type="Pfam" id="PF11695"/>
    </source>
</evidence>
<protein>
    <submittedName>
        <fullName evidence="3">DUF3291 domain-containing protein</fullName>
    </submittedName>
</protein>
<name>A0ABS5YUD7_9ACTN</name>
<feature type="region of interest" description="Disordered" evidence="1">
    <location>
        <begin position="128"/>
        <end position="160"/>
    </location>
</feature>
<dbReference type="SUPFAM" id="SSF54909">
    <property type="entry name" value="Dimeric alpha+beta barrel"/>
    <property type="match status" value="1"/>
</dbReference>
<sequence>MADHHLAQLNIARLRAPLDSPELADFVAFLPEINELAESSPGYVWRLQDESGDATALRPFGDDVIVNLTVWETIDDLRAFTYRTPHLGPLRRRRDWFVPLGGPHLVLWWIPAGTRPSVTEAATRLDQLRDQGPSPKAFTLREPYAGPDERALGGGQVALA</sequence>
<keyword evidence="4" id="KW-1185">Reference proteome</keyword>
<dbReference type="Pfam" id="PF11695">
    <property type="entry name" value="DUF3291"/>
    <property type="match status" value="1"/>
</dbReference>